<dbReference type="SUPFAM" id="SSF53335">
    <property type="entry name" value="S-adenosyl-L-methionine-dependent methyltransferases"/>
    <property type="match status" value="1"/>
</dbReference>
<dbReference type="GO" id="GO:0016740">
    <property type="term" value="F:transferase activity"/>
    <property type="evidence" value="ECO:0007669"/>
    <property type="project" value="UniProtKB-KW"/>
</dbReference>
<dbReference type="PANTHER" id="PTHR35897">
    <property type="entry name" value="METHYLTRANSFERASE AUSD"/>
    <property type="match status" value="1"/>
</dbReference>
<dbReference type="Proteomes" id="UP001296104">
    <property type="component" value="Unassembled WGS sequence"/>
</dbReference>
<comment type="similarity">
    <text evidence="4">Belongs to the class I-like SAM-binding methyltransferase superfamily.</text>
</comment>
<protein>
    <recommendedName>
        <fullName evidence="8">Methyltransferase domain-containing protein</fullName>
    </recommendedName>
</protein>
<evidence type="ECO:0000256" key="1">
    <source>
        <dbReference type="ARBA" id="ARBA00005179"/>
    </source>
</evidence>
<reference evidence="6" key="1">
    <citation type="submission" date="2023-11" db="EMBL/GenBank/DDBJ databases">
        <authorList>
            <person name="Alioto T."/>
            <person name="Alioto T."/>
            <person name="Gomez Garrido J."/>
        </authorList>
    </citation>
    <scope>NUCLEOTIDE SEQUENCE</scope>
</reference>
<evidence type="ECO:0000313" key="7">
    <source>
        <dbReference type="Proteomes" id="UP001296104"/>
    </source>
</evidence>
<feature type="region of interest" description="Disordered" evidence="5">
    <location>
        <begin position="1"/>
        <end position="26"/>
    </location>
</feature>
<dbReference type="EMBL" id="CAVMBE010000012">
    <property type="protein sequence ID" value="CAK3916140.1"/>
    <property type="molecule type" value="Genomic_DNA"/>
</dbReference>
<keyword evidence="2" id="KW-0808">Transferase</keyword>
<comment type="caution">
    <text evidence="6">The sequence shown here is derived from an EMBL/GenBank/DDBJ whole genome shotgun (WGS) entry which is preliminary data.</text>
</comment>
<evidence type="ECO:0000256" key="5">
    <source>
        <dbReference type="SAM" id="MobiDB-lite"/>
    </source>
</evidence>
<evidence type="ECO:0000256" key="2">
    <source>
        <dbReference type="ARBA" id="ARBA00022679"/>
    </source>
</evidence>
<feature type="compositionally biased region" description="Basic and acidic residues" evidence="5">
    <location>
        <begin position="15"/>
        <end position="25"/>
    </location>
</feature>
<evidence type="ECO:0000313" key="6">
    <source>
        <dbReference type="EMBL" id="CAK3916140.1"/>
    </source>
</evidence>
<proteinExistence type="inferred from homology"/>
<name>A0AAI8YVF0_9PEZI</name>
<evidence type="ECO:0000256" key="3">
    <source>
        <dbReference type="ARBA" id="ARBA00022691"/>
    </source>
</evidence>
<keyword evidence="3" id="KW-0949">S-adenosyl-L-methionine</keyword>
<sequence>MAARASESKEEEEEFVIRRSQKAEETPYWQPNVAKVLQPSTREFFQRYAQIPPAEIEPHIREIQKRAWEVAPFPSVGAMTWLNPFCSLLPQYEPILNRVRAGASILDCACMVAPDLRKLAYDGAPTGEMYGFDVESEFFDIGFDLYKDRATWRGKFFPADALRPFQETELGTLVGKLDIVWCAKFIHIFDREGQIEMMVKLVSLLKPEKGSLFVGSQNGFPGGMTVPVADDQKFVGMSGEIFLGDTGDMEEMWAEVARRTGTQWELEATFLDMRTIGLHEDDGSPYKKRTGYNLQWVATMK</sequence>
<dbReference type="InterPro" id="IPR051654">
    <property type="entry name" value="Meroterpenoid_MTases"/>
</dbReference>
<dbReference type="InterPro" id="IPR029063">
    <property type="entry name" value="SAM-dependent_MTases_sf"/>
</dbReference>
<evidence type="ECO:0000256" key="4">
    <source>
        <dbReference type="ARBA" id="ARBA00038314"/>
    </source>
</evidence>
<comment type="pathway">
    <text evidence="1">Secondary metabolite biosynthesis.</text>
</comment>
<organism evidence="6 7">
    <name type="scientific">Lecanosticta acicola</name>
    <dbReference type="NCBI Taxonomy" id="111012"/>
    <lineage>
        <taxon>Eukaryota</taxon>
        <taxon>Fungi</taxon>
        <taxon>Dikarya</taxon>
        <taxon>Ascomycota</taxon>
        <taxon>Pezizomycotina</taxon>
        <taxon>Dothideomycetes</taxon>
        <taxon>Dothideomycetidae</taxon>
        <taxon>Mycosphaerellales</taxon>
        <taxon>Mycosphaerellaceae</taxon>
        <taxon>Lecanosticta</taxon>
    </lineage>
</organism>
<dbReference type="AlphaFoldDB" id="A0AAI8YVF0"/>
<gene>
    <name evidence="6" type="ORF">LECACI_7A002694</name>
</gene>
<dbReference type="PANTHER" id="PTHR35897:SF1">
    <property type="entry name" value="METHYLTRANSFERASE AUSD"/>
    <property type="match status" value="1"/>
</dbReference>
<evidence type="ECO:0008006" key="8">
    <source>
        <dbReference type="Google" id="ProtNLM"/>
    </source>
</evidence>
<accession>A0AAI8YVF0</accession>
<dbReference type="Gene3D" id="3.40.50.150">
    <property type="entry name" value="Vaccinia Virus protein VP39"/>
    <property type="match status" value="1"/>
</dbReference>
<keyword evidence="7" id="KW-1185">Reference proteome</keyword>